<name>A0A1Y0IVC7_9BACL</name>
<proteinExistence type="predicted"/>
<evidence type="ECO:0000259" key="1">
    <source>
        <dbReference type="Pfam" id="PF02627"/>
    </source>
</evidence>
<dbReference type="InterPro" id="IPR003779">
    <property type="entry name" value="CMD-like"/>
</dbReference>
<dbReference type="Gene3D" id="1.20.1290.10">
    <property type="entry name" value="AhpD-like"/>
    <property type="match status" value="1"/>
</dbReference>
<evidence type="ECO:0000313" key="2">
    <source>
        <dbReference type="EMBL" id="ARU63343.1"/>
    </source>
</evidence>
<dbReference type="SUPFAM" id="SSF69118">
    <property type="entry name" value="AhpD-like"/>
    <property type="match status" value="1"/>
</dbReference>
<dbReference type="Pfam" id="PF02627">
    <property type="entry name" value="CMD"/>
    <property type="match status" value="1"/>
</dbReference>
<dbReference type="KEGG" id="tum:CBW65_21915"/>
<dbReference type="AlphaFoldDB" id="A0A1Y0IVC7"/>
<feature type="domain" description="Carboxymuconolactone decarboxylase-like" evidence="1">
    <location>
        <begin position="29"/>
        <end position="109"/>
    </location>
</feature>
<reference evidence="3" key="1">
    <citation type="submission" date="2017-05" db="EMBL/GenBank/DDBJ databases">
        <authorList>
            <person name="Sung H."/>
        </authorList>
    </citation>
    <scope>NUCLEOTIDE SEQUENCE [LARGE SCALE GENOMIC DNA]</scope>
    <source>
        <strain evidence="3">AR23208</strain>
    </source>
</reference>
<dbReference type="InterPro" id="IPR029032">
    <property type="entry name" value="AhpD-like"/>
</dbReference>
<keyword evidence="3" id="KW-1185">Reference proteome</keyword>
<gene>
    <name evidence="2" type="ORF">CBW65_21915</name>
</gene>
<dbReference type="EMBL" id="CP021434">
    <property type="protein sequence ID" value="ARU63343.1"/>
    <property type="molecule type" value="Genomic_DNA"/>
</dbReference>
<dbReference type="PANTHER" id="PTHR33930">
    <property type="entry name" value="ALKYL HYDROPEROXIDE REDUCTASE AHPD"/>
    <property type="match status" value="1"/>
</dbReference>
<accession>A0A1Y0IVC7</accession>
<protein>
    <recommendedName>
        <fullName evidence="1">Carboxymuconolactone decarboxylase-like domain-containing protein</fullName>
    </recommendedName>
</protein>
<evidence type="ECO:0000313" key="3">
    <source>
        <dbReference type="Proteomes" id="UP000195437"/>
    </source>
</evidence>
<organism evidence="2 3">
    <name type="scientific">Tumebacillus avium</name>
    <dbReference type="NCBI Taxonomy" id="1903704"/>
    <lineage>
        <taxon>Bacteria</taxon>
        <taxon>Bacillati</taxon>
        <taxon>Bacillota</taxon>
        <taxon>Bacilli</taxon>
        <taxon>Bacillales</taxon>
        <taxon>Alicyclobacillaceae</taxon>
        <taxon>Tumebacillus</taxon>
    </lineage>
</organism>
<dbReference type="RefSeq" id="WP_087458688.1">
    <property type="nucleotide sequence ID" value="NZ_CP021434.1"/>
</dbReference>
<sequence>MEEQEYRSYVIDSIRDYKMGLGHFSEKLPEVGHAYMEFTSACFQDGAVSEKNKHLIALGIAVNAQDEYCIMYHTHAALATGATDQEVLETIGVCGAFGGGAAMSQGVTLVQHVIDVYNDTQH</sequence>
<dbReference type="OrthoDB" id="1683318at2"/>
<dbReference type="Proteomes" id="UP000195437">
    <property type="component" value="Chromosome"/>
</dbReference>
<dbReference type="PANTHER" id="PTHR33930:SF2">
    <property type="entry name" value="BLR3452 PROTEIN"/>
    <property type="match status" value="1"/>
</dbReference>
<dbReference type="GO" id="GO:0051920">
    <property type="term" value="F:peroxiredoxin activity"/>
    <property type="evidence" value="ECO:0007669"/>
    <property type="project" value="InterPro"/>
</dbReference>